<accession>A0A3M7KV53</accession>
<evidence type="ECO:0000256" key="1">
    <source>
        <dbReference type="SAM" id="MobiDB-lite"/>
    </source>
</evidence>
<dbReference type="Proteomes" id="UP000279271">
    <property type="component" value="Unassembled WGS sequence"/>
</dbReference>
<comment type="caution">
    <text evidence="2">The sequence shown here is derived from an EMBL/GenBank/DDBJ whole genome shotgun (WGS) entry which is preliminary data.</text>
</comment>
<sequence length="419" mass="42956">MASEEDGDDISLLSDSDTEAEPAPVNTEALQQLAASIVAVSLPAGDDAALGQALPPATPAHQPVLGGYEEREARPRDPLGLVQLDAALRAALDGEGAGTALPRQVSAVARAAAADDGPSPYERLLVTGPHFDPGLYLATIHKARDTTLAGLQMGMRTLQAQLEEHSAALRGLAAGEAAAQLLVTVECGGVDPEEVLDAMRSLLALEAAGVPAAQGCDPGGLFVKSQEGQVGAMLEAQRTQRDAMLHAAEQQAALQRELEEEATAFASLGIPRKAHARRLSMSVADDTAPPGPGAAAADPGPGQDARPAAVAHVVELTRALLSWLPGFVAVAGPGLSGLADELAEGAARRAPGWRPRPTQARRCEAVHAVLDPDPSLGAAVLDELAEACEALEGGVERRIHTLLVQPGGPCARMLACLGS</sequence>
<dbReference type="AlphaFoldDB" id="A0A3M7KV53"/>
<evidence type="ECO:0000313" key="3">
    <source>
        <dbReference type="Proteomes" id="UP000279271"/>
    </source>
</evidence>
<gene>
    <name evidence="2" type="ORF">APUTEX25_003263</name>
</gene>
<name>A0A3M7KV53_AUXPR</name>
<organism evidence="2 3">
    <name type="scientific">Auxenochlorella protothecoides</name>
    <name type="common">Green microalga</name>
    <name type="synonym">Chlorella protothecoides</name>
    <dbReference type="NCBI Taxonomy" id="3075"/>
    <lineage>
        <taxon>Eukaryota</taxon>
        <taxon>Viridiplantae</taxon>
        <taxon>Chlorophyta</taxon>
        <taxon>core chlorophytes</taxon>
        <taxon>Trebouxiophyceae</taxon>
        <taxon>Chlorellales</taxon>
        <taxon>Chlorellaceae</taxon>
        <taxon>Auxenochlorella</taxon>
    </lineage>
</organism>
<evidence type="ECO:0000313" key="2">
    <source>
        <dbReference type="EMBL" id="RMZ53729.1"/>
    </source>
</evidence>
<reference evidence="3" key="1">
    <citation type="journal article" date="2018" name="Algal Res.">
        <title>Characterization of plant carbon substrate utilization by Auxenochlorella protothecoides.</title>
        <authorList>
            <person name="Vogler B.W."/>
            <person name="Starkenburg S.R."/>
            <person name="Sudasinghe N."/>
            <person name="Schambach J.Y."/>
            <person name="Rollin J.A."/>
            <person name="Pattathil S."/>
            <person name="Barry A.N."/>
        </authorList>
    </citation>
    <scope>NUCLEOTIDE SEQUENCE [LARGE SCALE GENOMIC DNA]</scope>
    <source>
        <strain evidence="3">UTEX 25</strain>
    </source>
</reference>
<protein>
    <submittedName>
        <fullName evidence="2">Uncharacterized protein</fullName>
    </submittedName>
</protein>
<feature type="compositionally biased region" description="Low complexity" evidence="1">
    <location>
        <begin position="284"/>
        <end position="306"/>
    </location>
</feature>
<proteinExistence type="predicted"/>
<dbReference type="EMBL" id="QOKY01000196">
    <property type="protein sequence ID" value="RMZ53729.1"/>
    <property type="molecule type" value="Genomic_DNA"/>
</dbReference>
<feature type="region of interest" description="Disordered" evidence="1">
    <location>
        <begin position="1"/>
        <end position="25"/>
    </location>
</feature>
<feature type="region of interest" description="Disordered" evidence="1">
    <location>
        <begin position="279"/>
        <end position="306"/>
    </location>
</feature>